<organism evidence="16 17">
    <name type="scientific">Esox lucius</name>
    <name type="common">Northern pike</name>
    <dbReference type="NCBI Taxonomy" id="8010"/>
    <lineage>
        <taxon>Eukaryota</taxon>
        <taxon>Metazoa</taxon>
        <taxon>Chordata</taxon>
        <taxon>Craniata</taxon>
        <taxon>Vertebrata</taxon>
        <taxon>Euteleostomi</taxon>
        <taxon>Actinopterygii</taxon>
        <taxon>Neopterygii</taxon>
        <taxon>Teleostei</taxon>
        <taxon>Protacanthopterygii</taxon>
        <taxon>Esociformes</taxon>
        <taxon>Esocidae</taxon>
        <taxon>Esox</taxon>
    </lineage>
</organism>
<protein>
    <recommendedName>
        <fullName evidence="15">G-protein coupled receptors family 1 profile domain-containing protein</fullName>
    </recommendedName>
</protein>
<feature type="transmembrane region" description="Helical" evidence="14">
    <location>
        <begin position="157"/>
        <end position="175"/>
    </location>
</feature>
<dbReference type="GO" id="GO:0005769">
    <property type="term" value="C:early endosome"/>
    <property type="evidence" value="ECO:0007669"/>
    <property type="project" value="UniProtKB-SubCell"/>
</dbReference>
<proteinExistence type="inferred from homology"/>
<dbReference type="Ensembl" id="ENSELUT00000029999.3">
    <property type="protein sequence ID" value="ENSELUP00000019774.1"/>
    <property type="gene ID" value="ENSELUG00000019065.3"/>
</dbReference>
<feature type="transmembrane region" description="Helical" evidence="14">
    <location>
        <begin position="251"/>
        <end position="269"/>
    </location>
</feature>
<dbReference type="SUPFAM" id="SSF81321">
    <property type="entry name" value="Family A G protein-coupled receptor-like"/>
    <property type="match status" value="1"/>
</dbReference>
<comment type="similarity">
    <text evidence="13">Belongs to the G-protein coupled receptor 1 family.</text>
</comment>
<feature type="domain" description="G-protein coupled receptors family 1 profile" evidence="15">
    <location>
        <begin position="61"/>
        <end position="316"/>
    </location>
</feature>
<evidence type="ECO:0000256" key="14">
    <source>
        <dbReference type="SAM" id="Phobius"/>
    </source>
</evidence>
<dbReference type="PANTHER" id="PTHR10489:SF671">
    <property type="entry name" value="C-X-C CHEMOKINE RECEPTOR TYPE 3"/>
    <property type="match status" value="1"/>
</dbReference>
<evidence type="ECO:0000256" key="9">
    <source>
        <dbReference type="ARBA" id="ARBA00023157"/>
    </source>
</evidence>
<dbReference type="STRING" id="8010.ENSELUP00000019774"/>
<feature type="transmembrane region" description="Helical" evidence="14">
    <location>
        <begin position="218"/>
        <end position="239"/>
    </location>
</feature>
<reference evidence="16" key="3">
    <citation type="submission" date="2025-08" db="UniProtKB">
        <authorList>
            <consortium name="Ensembl"/>
        </authorList>
    </citation>
    <scope>IDENTIFICATION</scope>
</reference>
<comment type="subcellular location">
    <subcellularLocation>
        <location evidence="2">Cell membrane</location>
        <topology evidence="2">Multi-pass membrane protein</topology>
    </subcellularLocation>
    <subcellularLocation>
        <location evidence="1">Early endosome</location>
    </subcellularLocation>
</comment>
<evidence type="ECO:0000313" key="16">
    <source>
        <dbReference type="Ensembl" id="ENSELUP00000019774.1"/>
    </source>
</evidence>
<dbReference type="InterPro" id="IPR000355">
    <property type="entry name" value="Chemokine_rcpt"/>
</dbReference>
<keyword evidence="12 13" id="KW-0807">Transducer</keyword>
<evidence type="ECO:0000256" key="2">
    <source>
        <dbReference type="ARBA" id="ARBA00004651"/>
    </source>
</evidence>
<evidence type="ECO:0000256" key="11">
    <source>
        <dbReference type="ARBA" id="ARBA00023180"/>
    </source>
</evidence>
<evidence type="ECO:0000256" key="1">
    <source>
        <dbReference type="ARBA" id="ARBA00004412"/>
    </source>
</evidence>
<keyword evidence="3" id="KW-1003">Cell membrane</keyword>
<feature type="transmembrane region" description="Helical" evidence="14">
    <location>
        <begin position="124"/>
        <end position="145"/>
    </location>
</feature>
<dbReference type="GO" id="GO:0006955">
    <property type="term" value="P:immune response"/>
    <property type="evidence" value="ECO:0007669"/>
    <property type="project" value="TreeGrafter"/>
</dbReference>
<keyword evidence="10 13" id="KW-0675">Receptor</keyword>
<dbReference type="GeneTree" id="ENSGT01050000244848"/>
<keyword evidence="9" id="KW-1015">Disulfide bond</keyword>
<evidence type="ECO:0000256" key="7">
    <source>
        <dbReference type="ARBA" id="ARBA00023040"/>
    </source>
</evidence>
<dbReference type="PANTHER" id="PTHR10489">
    <property type="entry name" value="CELL ADHESION MOLECULE"/>
    <property type="match status" value="1"/>
</dbReference>
<reference evidence="16" key="2">
    <citation type="submission" date="2020-02" db="EMBL/GenBank/DDBJ databases">
        <title>Esox lucius (northern pike) genome, fEsoLuc1, primary haplotype.</title>
        <authorList>
            <person name="Myers G."/>
            <person name="Karagic N."/>
            <person name="Meyer A."/>
            <person name="Pippel M."/>
            <person name="Reichard M."/>
            <person name="Winkler S."/>
            <person name="Tracey A."/>
            <person name="Sims Y."/>
            <person name="Howe K."/>
            <person name="Rhie A."/>
            <person name="Formenti G."/>
            <person name="Durbin R."/>
            <person name="Fedrigo O."/>
            <person name="Jarvis E.D."/>
        </authorList>
    </citation>
    <scope>NUCLEOTIDE SEQUENCE [LARGE SCALE GENOMIC DNA]</scope>
</reference>
<keyword evidence="5" id="KW-0967">Endosome</keyword>
<dbReference type="Bgee" id="ENSELUG00000019065">
    <property type="expression patterns" value="Expressed in head kidney and 14 other cell types or tissues"/>
</dbReference>
<evidence type="ECO:0000256" key="5">
    <source>
        <dbReference type="ARBA" id="ARBA00022753"/>
    </source>
</evidence>
<dbReference type="GO" id="GO:0016493">
    <property type="term" value="F:C-C chemokine receptor activity"/>
    <property type="evidence" value="ECO:0007669"/>
    <property type="project" value="TreeGrafter"/>
</dbReference>
<evidence type="ECO:0000313" key="17">
    <source>
        <dbReference type="Proteomes" id="UP000265140"/>
    </source>
</evidence>
<dbReference type="GO" id="GO:0007204">
    <property type="term" value="P:positive regulation of cytosolic calcium ion concentration"/>
    <property type="evidence" value="ECO:0007669"/>
    <property type="project" value="TreeGrafter"/>
</dbReference>
<keyword evidence="8 14" id="KW-0472">Membrane</keyword>
<dbReference type="KEGG" id="els:105024269"/>
<dbReference type="PRINTS" id="PR00657">
    <property type="entry name" value="CCCHEMOKINER"/>
</dbReference>
<dbReference type="PRINTS" id="PR00645">
    <property type="entry name" value="CXCCHMKINER4"/>
</dbReference>
<dbReference type="GO" id="GO:0019722">
    <property type="term" value="P:calcium-mediated signaling"/>
    <property type="evidence" value="ECO:0007669"/>
    <property type="project" value="TreeGrafter"/>
</dbReference>
<dbReference type="FunCoup" id="A0A3P8YT45">
    <property type="interactions" value="287"/>
</dbReference>
<dbReference type="OMA" id="PICKMAG"/>
<dbReference type="Pfam" id="PF00001">
    <property type="entry name" value="7tm_1"/>
    <property type="match status" value="1"/>
</dbReference>
<dbReference type="PRINTS" id="PR00237">
    <property type="entry name" value="GPCRRHODOPSN"/>
</dbReference>
<dbReference type="InterPro" id="IPR017452">
    <property type="entry name" value="GPCR_Rhodpsn_7TM"/>
</dbReference>
<dbReference type="GO" id="GO:0060326">
    <property type="term" value="P:cell chemotaxis"/>
    <property type="evidence" value="ECO:0007669"/>
    <property type="project" value="TreeGrafter"/>
</dbReference>
<dbReference type="Proteomes" id="UP000265140">
    <property type="component" value="Chromosome 20"/>
</dbReference>
<dbReference type="OrthoDB" id="9818824at2759"/>
<keyword evidence="11" id="KW-0325">Glycoprotein</keyword>
<keyword evidence="6 14" id="KW-1133">Transmembrane helix</keyword>
<accession>A0A3P8YT45</accession>
<name>A0A3P8YT45_ESOLU</name>
<evidence type="ECO:0000256" key="12">
    <source>
        <dbReference type="ARBA" id="ARBA00023224"/>
    </source>
</evidence>
<reference evidence="16" key="4">
    <citation type="submission" date="2025-09" db="UniProtKB">
        <authorList>
            <consortium name="Ensembl"/>
        </authorList>
    </citation>
    <scope>IDENTIFICATION</scope>
</reference>
<dbReference type="InParanoid" id="A0A3P8YT45"/>
<evidence type="ECO:0000256" key="13">
    <source>
        <dbReference type="RuleBase" id="RU000688"/>
    </source>
</evidence>
<feature type="transmembrane region" description="Helical" evidence="14">
    <location>
        <begin position="298"/>
        <end position="319"/>
    </location>
</feature>
<dbReference type="InterPro" id="IPR050119">
    <property type="entry name" value="CCR1-9-like"/>
</dbReference>
<reference evidence="17" key="1">
    <citation type="journal article" date="2014" name="PLoS ONE">
        <title>The genome and linkage map of the northern pike (Esox lucius): conserved synteny revealed between the salmonid sister group and the Neoteleostei.</title>
        <authorList>
            <person name="Rondeau E.B."/>
            <person name="Minkley D.R."/>
            <person name="Leong J.S."/>
            <person name="Messmer A.M."/>
            <person name="Jantzen J.R."/>
            <person name="von Schalburg K.R."/>
            <person name="Lemon C."/>
            <person name="Bird N.H."/>
            <person name="Koop B.F."/>
        </authorList>
    </citation>
    <scope>NUCLEOTIDE SEQUENCE</scope>
</reference>
<dbReference type="AlphaFoldDB" id="A0A3P8YT45"/>
<feature type="transmembrane region" description="Helical" evidence="14">
    <location>
        <begin position="49"/>
        <end position="70"/>
    </location>
</feature>
<dbReference type="InterPro" id="IPR000276">
    <property type="entry name" value="GPCR_Rhodpsn"/>
</dbReference>
<keyword evidence="4 13" id="KW-0812">Transmembrane</keyword>
<gene>
    <name evidence="16" type="primary">CXCR3</name>
</gene>
<dbReference type="GO" id="GO:0009897">
    <property type="term" value="C:external side of plasma membrane"/>
    <property type="evidence" value="ECO:0007669"/>
    <property type="project" value="TreeGrafter"/>
</dbReference>
<sequence>MANVTDMDLDLGGIFLQNSTFNYENYDYNENYPSEDCSRVHFGTVLLPVFYSLTLVLGLLGNGLVLVVLVKRRRSWSVTDTFILHLAVADTLLLLTLPLWAAQAAAGWSFGTPLCKITGAMFKINFYCGIFLLTCISLDRYLSVVHAVQMYSRRKPWMVQVSCLSVWLLSILLSIPDWLFLESVSDTRQEKAECIQNYPISSQSGFAWRLASRLLCHILGFLLPSAVLIFCYSYILVRLLHGSQGAQKQRAVRVILALVLVFFLCWTPYNITLMVDTLHGTPVEGSFEKGTIALKNSLAITFAVACLHTCLNPMLYLGLCRNFCHHVLHMVMCSTGVQGVPRISLWDSGIVEDSPGQAEENVQLDQVTRMGQVQSPQN</sequence>
<evidence type="ECO:0000259" key="15">
    <source>
        <dbReference type="PROSITE" id="PS50262"/>
    </source>
</evidence>
<evidence type="ECO:0000256" key="4">
    <source>
        <dbReference type="ARBA" id="ARBA00022692"/>
    </source>
</evidence>
<evidence type="ECO:0000256" key="6">
    <source>
        <dbReference type="ARBA" id="ARBA00022989"/>
    </source>
</evidence>
<evidence type="ECO:0000256" key="8">
    <source>
        <dbReference type="ARBA" id="ARBA00023136"/>
    </source>
</evidence>
<evidence type="ECO:0000256" key="10">
    <source>
        <dbReference type="ARBA" id="ARBA00023170"/>
    </source>
</evidence>
<evidence type="ECO:0000256" key="3">
    <source>
        <dbReference type="ARBA" id="ARBA00022475"/>
    </source>
</evidence>
<keyword evidence="17" id="KW-1185">Reference proteome</keyword>
<keyword evidence="7 13" id="KW-0297">G-protein coupled receptor</keyword>
<feature type="transmembrane region" description="Helical" evidence="14">
    <location>
        <begin position="82"/>
        <end position="104"/>
    </location>
</feature>
<dbReference type="PROSITE" id="PS50262">
    <property type="entry name" value="G_PROTEIN_RECEP_F1_2"/>
    <property type="match status" value="1"/>
</dbReference>
<dbReference type="GO" id="GO:0019957">
    <property type="term" value="F:C-C chemokine binding"/>
    <property type="evidence" value="ECO:0007669"/>
    <property type="project" value="TreeGrafter"/>
</dbReference>
<dbReference type="Gene3D" id="1.20.1070.10">
    <property type="entry name" value="Rhodopsin 7-helix transmembrane proteins"/>
    <property type="match status" value="1"/>
</dbReference>
<dbReference type="PROSITE" id="PS00237">
    <property type="entry name" value="G_PROTEIN_RECEP_F1_1"/>
    <property type="match status" value="1"/>
</dbReference>
<dbReference type="InterPro" id="IPR001277">
    <property type="entry name" value="CXCR4/ACKR2"/>
</dbReference>